<keyword evidence="3" id="KW-1185">Reference proteome</keyword>
<evidence type="ECO:0000259" key="1">
    <source>
        <dbReference type="Pfam" id="PF12728"/>
    </source>
</evidence>
<dbReference type="Proteomes" id="UP000198755">
    <property type="component" value="Unassembled WGS sequence"/>
</dbReference>
<reference evidence="2 3" key="1">
    <citation type="submission" date="2016-10" db="EMBL/GenBank/DDBJ databases">
        <authorList>
            <person name="de Groot N.N."/>
        </authorList>
    </citation>
    <scope>NUCLEOTIDE SEQUENCE [LARGE SCALE GENOMIC DNA]</scope>
    <source>
        <strain evidence="2 3">NE2</strain>
    </source>
</reference>
<name>A0A1I3ZQ62_9HYPH</name>
<dbReference type="NCBIfam" id="TIGR01764">
    <property type="entry name" value="excise"/>
    <property type="match status" value="1"/>
</dbReference>
<dbReference type="EMBL" id="FOSN01000008">
    <property type="protein sequence ID" value="SFK45806.1"/>
    <property type="molecule type" value="Genomic_DNA"/>
</dbReference>
<dbReference type="InterPro" id="IPR010093">
    <property type="entry name" value="SinI_DNA-bd"/>
</dbReference>
<gene>
    <name evidence="2" type="ORF">SAMN05444581_10882</name>
</gene>
<dbReference type="STRING" id="1612308.SAMN05444581_10882"/>
<feature type="domain" description="Helix-turn-helix" evidence="1">
    <location>
        <begin position="7"/>
        <end position="54"/>
    </location>
</feature>
<accession>A0A1I3ZQ62</accession>
<sequence length="56" mass="6172">MEDLTVSINDAAKALGLGRTSIYAMIADKRLEAFKLGRRRLVTVESIRKLVAANKP</sequence>
<protein>
    <submittedName>
        <fullName evidence="2">DNA binding domain-containing protein, excisionase family</fullName>
    </submittedName>
</protein>
<dbReference type="InterPro" id="IPR041657">
    <property type="entry name" value="HTH_17"/>
</dbReference>
<proteinExistence type="predicted"/>
<organism evidence="2 3">
    <name type="scientific">Methylocapsa palsarum</name>
    <dbReference type="NCBI Taxonomy" id="1612308"/>
    <lineage>
        <taxon>Bacteria</taxon>
        <taxon>Pseudomonadati</taxon>
        <taxon>Pseudomonadota</taxon>
        <taxon>Alphaproteobacteria</taxon>
        <taxon>Hyphomicrobiales</taxon>
        <taxon>Beijerinckiaceae</taxon>
        <taxon>Methylocapsa</taxon>
    </lineage>
</organism>
<evidence type="ECO:0000313" key="2">
    <source>
        <dbReference type="EMBL" id="SFK45806.1"/>
    </source>
</evidence>
<dbReference type="AlphaFoldDB" id="A0A1I3ZQ62"/>
<dbReference type="GO" id="GO:0003677">
    <property type="term" value="F:DNA binding"/>
    <property type="evidence" value="ECO:0007669"/>
    <property type="project" value="InterPro"/>
</dbReference>
<evidence type="ECO:0000313" key="3">
    <source>
        <dbReference type="Proteomes" id="UP000198755"/>
    </source>
</evidence>
<dbReference type="Pfam" id="PF12728">
    <property type="entry name" value="HTH_17"/>
    <property type="match status" value="1"/>
</dbReference>